<dbReference type="Proteomes" id="UP000464657">
    <property type="component" value="Chromosome"/>
</dbReference>
<name>A0A7L4ZMV2_9FLAO</name>
<gene>
    <name evidence="2" type="ORF">IMCC3317_33750</name>
</gene>
<reference evidence="2 3" key="1">
    <citation type="journal article" date="2013" name="Int. J. Syst. Evol. Microbiol.">
        <title>Kordia antarctica sp. nov., isolated from Antarctic seawater.</title>
        <authorList>
            <person name="Baek K."/>
            <person name="Choi A."/>
            <person name="Kang I."/>
            <person name="Lee K."/>
            <person name="Cho J.C."/>
        </authorList>
    </citation>
    <scope>NUCLEOTIDE SEQUENCE [LARGE SCALE GENOMIC DNA]</scope>
    <source>
        <strain evidence="2 3">IMCC3317</strain>
    </source>
</reference>
<feature type="region of interest" description="Disordered" evidence="1">
    <location>
        <begin position="27"/>
        <end position="46"/>
    </location>
</feature>
<keyword evidence="3" id="KW-1185">Reference proteome</keyword>
<protein>
    <submittedName>
        <fullName evidence="2">Uncharacterized protein</fullName>
    </submittedName>
</protein>
<accession>A0A7L4ZMV2</accession>
<dbReference type="KEGG" id="kan:IMCC3317_33750"/>
<dbReference type="AlphaFoldDB" id="A0A7L4ZMV2"/>
<evidence type="ECO:0000313" key="3">
    <source>
        <dbReference type="Proteomes" id="UP000464657"/>
    </source>
</evidence>
<dbReference type="RefSeq" id="WP_160130568.1">
    <property type="nucleotide sequence ID" value="NZ_CP019288.1"/>
</dbReference>
<dbReference type="EMBL" id="CP019288">
    <property type="protein sequence ID" value="QHI37992.1"/>
    <property type="molecule type" value="Genomic_DNA"/>
</dbReference>
<proteinExistence type="predicted"/>
<organism evidence="2 3">
    <name type="scientific">Kordia antarctica</name>
    <dbReference type="NCBI Taxonomy" id="1218801"/>
    <lineage>
        <taxon>Bacteria</taxon>
        <taxon>Pseudomonadati</taxon>
        <taxon>Bacteroidota</taxon>
        <taxon>Flavobacteriia</taxon>
        <taxon>Flavobacteriales</taxon>
        <taxon>Flavobacteriaceae</taxon>
        <taxon>Kordia</taxon>
    </lineage>
</organism>
<evidence type="ECO:0000313" key="2">
    <source>
        <dbReference type="EMBL" id="QHI37992.1"/>
    </source>
</evidence>
<evidence type="ECO:0000256" key="1">
    <source>
        <dbReference type="SAM" id="MobiDB-lite"/>
    </source>
</evidence>
<sequence length="46" mass="4943">MKVKSIKKLALAKMAIARLESLDQIKGKGLRPTTSDGPAAPCCQHH</sequence>